<accession>A0A081N1Z4</accession>
<dbReference type="Proteomes" id="UP000028006">
    <property type="component" value="Unassembled WGS sequence"/>
</dbReference>
<gene>
    <name evidence="2" type="ORF">GZ77_18265</name>
</gene>
<keyword evidence="1" id="KW-0175">Coiled coil</keyword>
<evidence type="ECO:0000313" key="2">
    <source>
        <dbReference type="EMBL" id="KEQ12467.1"/>
    </source>
</evidence>
<evidence type="ECO:0000256" key="1">
    <source>
        <dbReference type="SAM" id="Coils"/>
    </source>
</evidence>
<dbReference type="AlphaFoldDB" id="A0A081N1Z4"/>
<name>A0A081N1Z4_9GAMM</name>
<comment type="caution">
    <text evidence="2">The sequence shown here is derived from an EMBL/GenBank/DDBJ whole genome shotgun (WGS) entry which is preliminary data.</text>
</comment>
<sequence length="121" mass="13947">MQSKLEAYESGDNSNEVLQADLKQTKQQVFELEQKLVDQEQEMLAEINQAERAYAEENKQLLDLKLKFKHDEQIRDDLKATQHQLIAETAARKKFVDDLYAQLGEENKAVIEALAKQHFGA</sequence>
<protein>
    <submittedName>
        <fullName evidence="2">Uncharacterized protein</fullName>
    </submittedName>
</protein>
<reference evidence="2 3" key="1">
    <citation type="submission" date="2014-06" db="EMBL/GenBank/DDBJ databases">
        <title>Whole Genome Sequences of Three Symbiotic Endozoicomonas Bacteria.</title>
        <authorList>
            <person name="Neave M.J."/>
            <person name="Apprill A."/>
            <person name="Voolstra C.R."/>
        </authorList>
    </citation>
    <scope>NUCLEOTIDE SEQUENCE [LARGE SCALE GENOMIC DNA]</scope>
    <source>
        <strain evidence="2 3">LMG 24815</strain>
    </source>
</reference>
<feature type="coiled-coil region" evidence="1">
    <location>
        <begin position="15"/>
        <end position="67"/>
    </location>
</feature>
<evidence type="ECO:0000313" key="3">
    <source>
        <dbReference type="Proteomes" id="UP000028006"/>
    </source>
</evidence>
<organism evidence="2 3">
    <name type="scientific">Endozoicomonas montiporae</name>
    <dbReference type="NCBI Taxonomy" id="1027273"/>
    <lineage>
        <taxon>Bacteria</taxon>
        <taxon>Pseudomonadati</taxon>
        <taxon>Pseudomonadota</taxon>
        <taxon>Gammaproteobacteria</taxon>
        <taxon>Oceanospirillales</taxon>
        <taxon>Endozoicomonadaceae</taxon>
        <taxon>Endozoicomonas</taxon>
    </lineage>
</organism>
<dbReference type="EMBL" id="JOKG01000004">
    <property type="protein sequence ID" value="KEQ12467.1"/>
    <property type="molecule type" value="Genomic_DNA"/>
</dbReference>
<proteinExistence type="predicted"/>
<dbReference type="RefSeq" id="WP_034877826.1">
    <property type="nucleotide sequence ID" value="NZ_JOKG01000004.1"/>
</dbReference>
<keyword evidence="3" id="KW-1185">Reference proteome</keyword>